<gene>
    <name evidence="1" type="ORF">RN606_03575</name>
</gene>
<reference evidence="1 2" key="1">
    <citation type="submission" date="2023-09" db="EMBL/GenBank/DDBJ databases">
        <title>Demequina sp. a novel bacteria isolated from Capsicum annuum.</title>
        <authorList>
            <person name="Humaira Z."/>
            <person name="Lee J."/>
            <person name="Cho D."/>
        </authorList>
    </citation>
    <scope>NUCLEOTIDE SEQUENCE [LARGE SCALE GENOMIC DNA]</scope>
    <source>
        <strain evidence="1 2">OYTSA14</strain>
    </source>
</reference>
<dbReference type="AlphaFoldDB" id="A0AA96F9K3"/>
<name>A0AA96F9K3_9MICO</name>
<sequence length="195" mass="20905">MLQTIIEEPLPSFAVGDVPSALAPITIDTVDDWSGVTVTAGEATIDSADGATTITLTPPSPDAVGVLVIGVTLTGDGGRRAAVDPVRIVVEDPTTQWLTIGTCRALWHDAPDSDLELFELLEAARIDCLAFAPTVETIPDSYRKAQRLQTEARWTASRATSSDRMGGEEYGVTVFPLDWHVKQLLRPRTAIGGMF</sequence>
<evidence type="ECO:0000313" key="1">
    <source>
        <dbReference type="EMBL" id="WNM25240.1"/>
    </source>
</evidence>
<dbReference type="RefSeq" id="WP_313500041.1">
    <property type="nucleotide sequence ID" value="NZ_CP134879.1"/>
</dbReference>
<dbReference type="Proteomes" id="UP001304125">
    <property type="component" value="Chromosome"/>
</dbReference>
<organism evidence="1 2">
    <name type="scientific">Demequina capsici</name>
    <dbReference type="NCBI Taxonomy" id="3075620"/>
    <lineage>
        <taxon>Bacteria</taxon>
        <taxon>Bacillati</taxon>
        <taxon>Actinomycetota</taxon>
        <taxon>Actinomycetes</taxon>
        <taxon>Micrococcales</taxon>
        <taxon>Demequinaceae</taxon>
        <taxon>Demequina</taxon>
    </lineage>
</organism>
<accession>A0AA96F9K3</accession>
<evidence type="ECO:0000313" key="2">
    <source>
        <dbReference type="Proteomes" id="UP001304125"/>
    </source>
</evidence>
<dbReference type="EMBL" id="CP134879">
    <property type="protein sequence ID" value="WNM25240.1"/>
    <property type="molecule type" value="Genomic_DNA"/>
</dbReference>
<proteinExistence type="predicted"/>
<protein>
    <submittedName>
        <fullName evidence="1">Uncharacterized protein</fullName>
    </submittedName>
</protein>
<keyword evidence="2" id="KW-1185">Reference proteome</keyword>